<keyword evidence="6 13" id="KW-0633">Potassium transport</keyword>
<dbReference type="InterPro" id="IPR023051">
    <property type="entry name" value="Kup"/>
</dbReference>
<dbReference type="PANTHER" id="PTHR30540">
    <property type="entry name" value="OSMOTIC STRESS POTASSIUM TRANSPORTER"/>
    <property type="match status" value="1"/>
</dbReference>
<dbReference type="InterPro" id="IPR053951">
    <property type="entry name" value="K_trans_N"/>
</dbReference>
<evidence type="ECO:0000256" key="4">
    <source>
        <dbReference type="ARBA" id="ARBA00022475"/>
    </source>
</evidence>
<keyword evidence="3 13" id="KW-0813">Transport</keyword>
<feature type="transmembrane region" description="Helical" evidence="13">
    <location>
        <begin position="228"/>
        <end position="249"/>
    </location>
</feature>
<dbReference type="InterPro" id="IPR003855">
    <property type="entry name" value="K+_transporter"/>
</dbReference>
<comment type="similarity">
    <text evidence="2 13">Belongs to the HAK/KUP transporter (TC 2.A.72) family.</text>
</comment>
<sequence>MSEHIAVLPASATPAQPDKFKRNLVLTIGALGIVYGDIGTSPLYALRESALAAGRHVALADAIMGVTSLIVWALILVVTVKYVLLIMRADNDGEGGILALASLAHRCHRMSRKAKMAIAMAAIFGLALFVGDGILTPAISVLSAVEGLSVESKSFEPFVLPLSLFILIWLFLLQSRGTEQVGRLFGPIMVVWFLVLAALGLGSITKTPQILYALNPVYGLNLFVEEPWTAFVALGSIVLAVTGCETLYADMGHFGKGPIRFAWLCFVFPALVLTYFGQGAAILRDPANAPIAFYSVAPHWAHYPLVILATIATIIASQAVISGVYSITQQAVQLGQFPRMEIRHTSAHESGQIYVPRMNLYLCIGVVLVVLIFRTSNALAAAYGIAVTGVMGLSTVLVGIVAIKHWHWKPIFVLPVFGLLALIDFAFLASNALKIFDGGWLPLFMAFCVFAVMDTWRRGRKAQADRQRDHAIALSTFMTSVDRIPVRVQGTGVFLAPRQDSVPGQLLHNLKHNRMLHERVVLLTVQVCEVPTVTPEKRLDVEKLGKGFYAVQIRHGFFETPDIPKALLEARKFGLAIEPEMTSYFLGRYTIVEAEQPVLGRWRLWLYRWLAATALAPARYYHLPPNRVVELGAQVEL</sequence>
<evidence type="ECO:0000313" key="17">
    <source>
        <dbReference type="Proteomes" id="UP000570514"/>
    </source>
</evidence>
<evidence type="ECO:0000256" key="2">
    <source>
        <dbReference type="ARBA" id="ARBA00007019"/>
    </source>
</evidence>
<keyword evidence="9 13" id="KW-0630">Potassium</keyword>
<protein>
    <recommendedName>
        <fullName evidence="13">Probable potassium transport system protein Kup</fullName>
    </recommendedName>
</protein>
<keyword evidence="8 13" id="KW-0769">Symport</keyword>
<feature type="transmembrane region" description="Helical" evidence="13">
    <location>
        <begin position="358"/>
        <end position="375"/>
    </location>
</feature>
<feature type="transmembrane region" description="Helical" evidence="13">
    <location>
        <begin position="303"/>
        <end position="327"/>
    </location>
</feature>
<comment type="function">
    <text evidence="13">Transport of potassium into the cell. Likely operates as a K(+):H(+) symporter.</text>
</comment>
<evidence type="ECO:0000259" key="15">
    <source>
        <dbReference type="Pfam" id="PF22776"/>
    </source>
</evidence>
<keyword evidence="5" id="KW-0997">Cell inner membrane</keyword>
<organism evidence="16 17">
    <name type="scientific">Rhizomicrobium palustre</name>
    <dbReference type="NCBI Taxonomy" id="189966"/>
    <lineage>
        <taxon>Bacteria</taxon>
        <taxon>Pseudomonadati</taxon>
        <taxon>Pseudomonadota</taxon>
        <taxon>Alphaproteobacteria</taxon>
        <taxon>Micropepsales</taxon>
        <taxon>Micropepsaceae</taxon>
        <taxon>Rhizomicrobium</taxon>
    </lineage>
</organism>
<reference evidence="16 17" key="1">
    <citation type="submission" date="2020-03" db="EMBL/GenBank/DDBJ databases">
        <title>Genomic Encyclopedia of Type Strains, Phase IV (KMG-IV): sequencing the most valuable type-strain genomes for metagenomic binning, comparative biology and taxonomic classification.</title>
        <authorList>
            <person name="Goeker M."/>
        </authorList>
    </citation>
    <scope>NUCLEOTIDE SEQUENCE [LARGE SCALE GENOMIC DNA]</scope>
    <source>
        <strain evidence="16 17">DSM 19867</strain>
    </source>
</reference>
<evidence type="ECO:0000256" key="12">
    <source>
        <dbReference type="ARBA" id="ARBA00023136"/>
    </source>
</evidence>
<feature type="domain" description="K+ potassium transporter integral membrane" evidence="14">
    <location>
        <begin position="27"/>
        <end position="479"/>
    </location>
</feature>
<feature type="transmembrane region" description="Helical" evidence="13">
    <location>
        <begin position="24"/>
        <end position="45"/>
    </location>
</feature>
<feature type="transmembrane region" description="Helical" evidence="13">
    <location>
        <begin position="57"/>
        <end position="78"/>
    </location>
</feature>
<keyword evidence="4 13" id="KW-1003">Cell membrane</keyword>
<feature type="transmembrane region" description="Helical" evidence="13">
    <location>
        <begin position="439"/>
        <end position="456"/>
    </location>
</feature>
<dbReference type="EMBL" id="JAASRM010000001">
    <property type="protein sequence ID" value="NIK88491.1"/>
    <property type="molecule type" value="Genomic_DNA"/>
</dbReference>
<name>A0A846MZG5_9PROT</name>
<feature type="transmembrane region" description="Helical" evidence="13">
    <location>
        <begin position="116"/>
        <end position="135"/>
    </location>
</feature>
<accession>A0A846MZG5</accession>
<keyword evidence="10 13" id="KW-1133">Transmembrane helix</keyword>
<feature type="transmembrane region" description="Helical" evidence="13">
    <location>
        <begin position="410"/>
        <end position="433"/>
    </location>
</feature>
<dbReference type="RefSeq" id="WP_208414343.1">
    <property type="nucleotide sequence ID" value="NZ_BAAADC010000001.1"/>
</dbReference>
<evidence type="ECO:0000256" key="3">
    <source>
        <dbReference type="ARBA" id="ARBA00022448"/>
    </source>
</evidence>
<feature type="transmembrane region" description="Helical" evidence="13">
    <location>
        <begin position="184"/>
        <end position="204"/>
    </location>
</feature>
<comment type="catalytic activity">
    <reaction evidence="13">
        <text>K(+)(in) + H(+)(in) = K(+)(out) + H(+)(out)</text>
        <dbReference type="Rhea" id="RHEA:28490"/>
        <dbReference type="ChEBI" id="CHEBI:15378"/>
        <dbReference type="ChEBI" id="CHEBI:29103"/>
    </reaction>
</comment>
<dbReference type="GO" id="GO:0015079">
    <property type="term" value="F:potassium ion transmembrane transporter activity"/>
    <property type="evidence" value="ECO:0007669"/>
    <property type="project" value="UniProtKB-UniRule"/>
</dbReference>
<evidence type="ECO:0000256" key="6">
    <source>
        <dbReference type="ARBA" id="ARBA00022538"/>
    </source>
</evidence>
<dbReference type="AlphaFoldDB" id="A0A846MZG5"/>
<dbReference type="InterPro" id="IPR053952">
    <property type="entry name" value="K_trans_C"/>
</dbReference>
<proteinExistence type="inferred from homology"/>
<comment type="caution">
    <text evidence="16">The sequence shown here is derived from an EMBL/GenBank/DDBJ whole genome shotgun (WGS) entry which is preliminary data.</text>
</comment>
<dbReference type="GO" id="GO:0015293">
    <property type="term" value="F:symporter activity"/>
    <property type="evidence" value="ECO:0007669"/>
    <property type="project" value="UniProtKB-UniRule"/>
</dbReference>
<dbReference type="Pfam" id="PF22776">
    <property type="entry name" value="K_trans_C"/>
    <property type="match status" value="1"/>
</dbReference>
<feature type="transmembrane region" description="Helical" evidence="13">
    <location>
        <begin position="155"/>
        <end position="172"/>
    </location>
</feature>
<dbReference type="HAMAP" id="MF_01522">
    <property type="entry name" value="Kup"/>
    <property type="match status" value="1"/>
</dbReference>
<comment type="subcellular location">
    <subcellularLocation>
        <location evidence="13">Cell membrane</location>
        <topology evidence="13">Multi-pass membrane protein</topology>
    </subcellularLocation>
    <subcellularLocation>
        <location evidence="1">Membrane</location>
        <topology evidence="1">Multi-pass membrane protein</topology>
    </subcellularLocation>
</comment>
<evidence type="ECO:0000256" key="8">
    <source>
        <dbReference type="ARBA" id="ARBA00022847"/>
    </source>
</evidence>
<keyword evidence="12 13" id="KW-0472">Membrane</keyword>
<evidence type="ECO:0000256" key="9">
    <source>
        <dbReference type="ARBA" id="ARBA00022958"/>
    </source>
</evidence>
<feature type="transmembrane region" description="Helical" evidence="13">
    <location>
        <begin position="261"/>
        <end position="283"/>
    </location>
</feature>
<evidence type="ECO:0000259" key="14">
    <source>
        <dbReference type="Pfam" id="PF02705"/>
    </source>
</evidence>
<evidence type="ECO:0000313" key="16">
    <source>
        <dbReference type="EMBL" id="NIK88491.1"/>
    </source>
</evidence>
<evidence type="ECO:0000256" key="10">
    <source>
        <dbReference type="ARBA" id="ARBA00022989"/>
    </source>
</evidence>
<evidence type="ECO:0000256" key="5">
    <source>
        <dbReference type="ARBA" id="ARBA00022519"/>
    </source>
</evidence>
<keyword evidence="17" id="KW-1185">Reference proteome</keyword>
<dbReference type="Proteomes" id="UP000570514">
    <property type="component" value="Unassembled WGS sequence"/>
</dbReference>
<dbReference type="Pfam" id="PF02705">
    <property type="entry name" value="K_trans"/>
    <property type="match status" value="1"/>
</dbReference>
<dbReference type="GO" id="GO:0005886">
    <property type="term" value="C:plasma membrane"/>
    <property type="evidence" value="ECO:0007669"/>
    <property type="project" value="UniProtKB-SubCell"/>
</dbReference>
<keyword evidence="11 13" id="KW-0406">Ion transport</keyword>
<gene>
    <name evidence="13" type="primary">kup</name>
    <name evidence="16" type="ORF">FHS83_001809</name>
</gene>
<evidence type="ECO:0000256" key="13">
    <source>
        <dbReference type="HAMAP-Rule" id="MF_01522"/>
    </source>
</evidence>
<feature type="domain" description="K+ potassium transporter C-terminal" evidence="15">
    <location>
        <begin position="490"/>
        <end position="637"/>
    </location>
</feature>
<evidence type="ECO:0000256" key="11">
    <source>
        <dbReference type="ARBA" id="ARBA00023065"/>
    </source>
</evidence>
<keyword evidence="7 13" id="KW-0812">Transmembrane</keyword>
<dbReference type="PANTHER" id="PTHR30540:SF79">
    <property type="entry name" value="LOW AFFINITY POTASSIUM TRANSPORT SYSTEM PROTEIN KUP"/>
    <property type="match status" value="1"/>
</dbReference>
<evidence type="ECO:0000256" key="7">
    <source>
        <dbReference type="ARBA" id="ARBA00022692"/>
    </source>
</evidence>
<feature type="transmembrane region" description="Helical" evidence="13">
    <location>
        <begin position="381"/>
        <end position="403"/>
    </location>
</feature>
<evidence type="ECO:0000256" key="1">
    <source>
        <dbReference type="ARBA" id="ARBA00004141"/>
    </source>
</evidence>